<dbReference type="EMBL" id="CP019791">
    <property type="protein sequence ID" value="AQT69520.1"/>
    <property type="molecule type" value="Genomic_DNA"/>
</dbReference>
<dbReference type="STRING" id="1936003.STSP2_02711"/>
<protein>
    <submittedName>
        <fullName evidence="10">Alkaline phosphatase synthesis transcriptional regulatory protein PhoP</fullName>
    </submittedName>
</protein>
<dbReference type="Gene3D" id="3.40.50.2300">
    <property type="match status" value="1"/>
</dbReference>
<dbReference type="GO" id="GO:0006355">
    <property type="term" value="P:regulation of DNA-templated transcription"/>
    <property type="evidence" value="ECO:0007669"/>
    <property type="project" value="InterPro"/>
</dbReference>
<dbReference type="GO" id="GO:0032993">
    <property type="term" value="C:protein-DNA complex"/>
    <property type="evidence" value="ECO:0007669"/>
    <property type="project" value="TreeGrafter"/>
</dbReference>
<reference evidence="11" key="1">
    <citation type="submission" date="2017-02" db="EMBL/GenBank/DDBJ databases">
        <title>Comparative genomics and description of representatives of a novel lineage of planctomycetes thriving in anoxic sediments.</title>
        <authorList>
            <person name="Spring S."/>
            <person name="Bunk B."/>
            <person name="Sproer C."/>
        </authorList>
    </citation>
    <scope>NUCLEOTIDE SEQUENCE [LARGE SCALE GENOMIC DNA]</scope>
    <source>
        <strain evidence="11">ST-NAGAB-D1</strain>
    </source>
</reference>
<dbReference type="Pfam" id="PF00072">
    <property type="entry name" value="Response_reg"/>
    <property type="match status" value="1"/>
</dbReference>
<feature type="DNA-binding region" description="OmpR/PhoB-type" evidence="7">
    <location>
        <begin position="132"/>
        <end position="228"/>
    </location>
</feature>
<gene>
    <name evidence="10" type="primary">phoP</name>
    <name evidence="10" type="ORF">STSP2_02711</name>
</gene>
<dbReference type="Proteomes" id="UP000189674">
    <property type="component" value="Chromosome"/>
</dbReference>
<dbReference type="GO" id="GO:0000156">
    <property type="term" value="F:phosphorelay response regulator activity"/>
    <property type="evidence" value="ECO:0007669"/>
    <property type="project" value="TreeGrafter"/>
</dbReference>
<keyword evidence="4 7" id="KW-0238">DNA-binding</keyword>
<dbReference type="PROSITE" id="PS51755">
    <property type="entry name" value="OMPR_PHOB"/>
    <property type="match status" value="1"/>
</dbReference>
<dbReference type="RefSeq" id="WP_146663201.1">
    <property type="nucleotide sequence ID" value="NZ_CP019791.1"/>
</dbReference>
<keyword evidence="11" id="KW-1185">Reference proteome</keyword>
<evidence type="ECO:0000259" key="8">
    <source>
        <dbReference type="PROSITE" id="PS50110"/>
    </source>
</evidence>
<dbReference type="InterPro" id="IPR011006">
    <property type="entry name" value="CheY-like_superfamily"/>
</dbReference>
<evidence type="ECO:0000256" key="7">
    <source>
        <dbReference type="PROSITE-ProRule" id="PRU01091"/>
    </source>
</evidence>
<dbReference type="InterPro" id="IPR001789">
    <property type="entry name" value="Sig_transdc_resp-reg_receiver"/>
</dbReference>
<feature type="modified residue" description="4-aspartylphosphate" evidence="6">
    <location>
        <position position="54"/>
    </location>
</feature>
<proteinExistence type="predicted"/>
<dbReference type="SUPFAM" id="SSF46894">
    <property type="entry name" value="C-terminal effector domain of the bipartite response regulators"/>
    <property type="match status" value="1"/>
</dbReference>
<dbReference type="GO" id="GO:0005829">
    <property type="term" value="C:cytosol"/>
    <property type="evidence" value="ECO:0007669"/>
    <property type="project" value="TreeGrafter"/>
</dbReference>
<name>A0A1U9NPI5_9BACT</name>
<dbReference type="Gene3D" id="1.10.10.10">
    <property type="entry name" value="Winged helix-like DNA-binding domain superfamily/Winged helix DNA-binding domain"/>
    <property type="match status" value="1"/>
</dbReference>
<keyword evidence="5" id="KW-0804">Transcription</keyword>
<dbReference type="FunFam" id="3.40.50.2300:FF:000001">
    <property type="entry name" value="DNA-binding response regulator PhoB"/>
    <property type="match status" value="1"/>
</dbReference>
<evidence type="ECO:0000256" key="6">
    <source>
        <dbReference type="PROSITE-ProRule" id="PRU00169"/>
    </source>
</evidence>
<sequence length="236" mass="26337">MANERILIVEDEEDVLELESYNLKKNGYNVEAATTGEQALEKALNHTFDLVLLDIMLPTVDGLEVCKILKTNPQTAEVPIIMLTAKGEESDIVAGLELGADDYITKPFSPRVLMARVKAVLRRKRKPTPEESETVRRGPIEIHPNRHMVTVEGQNVDLTSTEFSLLHLLARKPGWVFTRYKIVDAIHGTDHAVTDRSVDVQVVGLRKKLGSAGKLIETVRGVGYRFKDLSAEQDIL</sequence>
<dbReference type="InterPro" id="IPR036388">
    <property type="entry name" value="WH-like_DNA-bd_sf"/>
</dbReference>
<organism evidence="10 11">
    <name type="scientific">Anaerohalosphaera lusitana</name>
    <dbReference type="NCBI Taxonomy" id="1936003"/>
    <lineage>
        <taxon>Bacteria</taxon>
        <taxon>Pseudomonadati</taxon>
        <taxon>Planctomycetota</taxon>
        <taxon>Phycisphaerae</taxon>
        <taxon>Sedimentisphaerales</taxon>
        <taxon>Anaerohalosphaeraceae</taxon>
        <taxon>Anaerohalosphaera</taxon>
    </lineage>
</organism>
<evidence type="ECO:0000313" key="11">
    <source>
        <dbReference type="Proteomes" id="UP000189674"/>
    </source>
</evidence>
<dbReference type="AlphaFoldDB" id="A0A1U9NPI5"/>
<dbReference type="InterPro" id="IPR039420">
    <property type="entry name" value="WalR-like"/>
</dbReference>
<feature type="domain" description="Response regulatory" evidence="8">
    <location>
        <begin position="5"/>
        <end position="121"/>
    </location>
</feature>
<dbReference type="PANTHER" id="PTHR48111:SF1">
    <property type="entry name" value="TWO-COMPONENT RESPONSE REGULATOR ORR33"/>
    <property type="match status" value="1"/>
</dbReference>
<keyword evidence="2" id="KW-0902">Two-component regulatory system</keyword>
<keyword evidence="3" id="KW-0805">Transcription regulation</keyword>
<dbReference type="SUPFAM" id="SSF52172">
    <property type="entry name" value="CheY-like"/>
    <property type="match status" value="1"/>
</dbReference>
<dbReference type="Gene3D" id="6.10.250.690">
    <property type="match status" value="1"/>
</dbReference>
<evidence type="ECO:0000256" key="1">
    <source>
        <dbReference type="ARBA" id="ARBA00022553"/>
    </source>
</evidence>
<dbReference type="SMART" id="SM00862">
    <property type="entry name" value="Trans_reg_C"/>
    <property type="match status" value="1"/>
</dbReference>
<accession>A0A1U9NPI5</accession>
<dbReference type="SMART" id="SM00448">
    <property type="entry name" value="REC"/>
    <property type="match status" value="1"/>
</dbReference>
<keyword evidence="1 6" id="KW-0597">Phosphoprotein</keyword>
<dbReference type="KEGG" id="alus:STSP2_02711"/>
<dbReference type="PANTHER" id="PTHR48111">
    <property type="entry name" value="REGULATOR OF RPOS"/>
    <property type="match status" value="1"/>
</dbReference>
<evidence type="ECO:0000313" key="10">
    <source>
        <dbReference type="EMBL" id="AQT69520.1"/>
    </source>
</evidence>
<evidence type="ECO:0000256" key="3">
    <source>
        <dbReference type="ARBA" id="ARBA00023015"/>
    </source>
</evidence>
<dbReference type="CDD" id="cd00383">
    <property type="entry name" value="trans_reg_C"/>
    <property type="match status" value="1"/>
</dbReference>
<dbReference type="PROSITE" id="PS50110">
    <property type="entry name" value="RESPONSE_REGULATORY"/>
    <property type="match status" value="1"/>
</dbReference>
<dbReference type="InterPro" id="IPR016032">
    <property type="entry name" value="Sig_transdc_resp-reg_C-effctor"/>
</dbReference>
<feature type="domain" description="OmpR/PhoB-type" evidence="9">
    <location>
        <begin position="132"/>
        <end position="228"/>
    </location>
</feature>
<evidence type="ECO:0000256" key="5">
    <source>
        <dbReference type="ARBA" id="ARBA00023163"/>
    </source>
</evidence>
<dbReference type="OrthoDB" id="272875at2"/>
<evidence type="ECO:0000256" key="2">
    <source>
        <dbReference type="ARBA" id="ARBA00023012"/>
    </source>
</evidence>
<evidence type="ECO:0000256" key="4">
    <source>
        <dbReference type="ARBA" id="ARBA00023125"/>
    </source>
</evidence>
<dbReference type="Pfam" id="PF00486">
    <property type="entry name" value="Trans_reg_C"/>
    <property type="match status" value="1"/>
</dbReference>
<dbReference type="GO" id="GO:0000976">
    <property type="term" value="F:transcription cis-regulatory region binding"/>
    <property type="evidence" value="ECO:0007669"/>
    <property type="project" value="TreeGrafter"/>
</dbReference>
<dbReference type="InterPro" id="IPR001867">
    <property type="entry name" value="OmpR/PhoB-type_DNA-bd"/>
</dbReference>
<evidence type="ECO:0000259" key="9">
    <source>
        <dbReference type="PROSITE" id="PS51755"/>
    </source>
</evidence>